<keyword evidence="5" id="KW-1185">Reference proteome</keyword>
<dbReference type="EMBL" id="JACVVK020000235">
    <property type="protein sequence ID" value="KAK7483013.1"/>
    <property type="molecule type" value="Genomic_DNA"/>
</dbReference>
<keyword evidence="2" id="KW-0812">Transmembrane</keyword>
<organism evidence="4 5">
    <name type="scientific">Batillaria attramentaria</name>
    <dbReference type="NCBI Taxonomy" id="370345"/>
    <lineage>
        <taxon>Eukaryota</taxon>
        <taxon>Metazoa</taxon>
        <taxon>Spiralia</taxon>
        <taxon>Lophotrochozoa</taxon>
        <taxon>Mollusca</taxon>
        <taxon>Gastropoda</taxon>
        <taxon>Caenogastropoda</taxon>
        <taxon>Sorbeoconcha</taxon>
        <taxon>Cerithioidea</taxon>
        <taxon>Batillariidae</taxon>
        <taxon>Batillaria</taxon>
    </lineage>
</organism>
<dbReference type="SUPFAM" id="SSF57362">
    <property type="entry name" value="BPTI-like"/>
    <property type="match status" value="1"/>
</dbReference>
<evidence type="ECO:0000256" key="2">
    <source>
        <dbReference type="SAM" id="Phobius"/>
    </source>
</evidence>
<dbReference type="Pfam" id="PF00014">
    <property type="entry name" value="Kunitz_BPTI"/>
    <property type="match status" value="1"/>
</dbReference>
<evidence type="ECO:0000259" key="3">
    <source>
        <dbReference type="PROSITE" id="PS50279"/>
    </source>
</evidence>
<dbReference type="SMART" id="SM00131">
    <property type="entry name" value="KU"/>
    <property type="match status" value="1"/>
</dbReference>
<comment type="caution">
    <text evidence="4">The sequence shown here is derived from an EMBL/GenBank/DDBJ whole genome shotgun (WGS) entry which is preliminary data.</text>
</comment>
<dbReference type="Proteomes" id="UP001519460">
    <property type="component" value="Unassembled WGS sequence"/>
</dbReference>
<evidence type="ECO:0000313" key="5">
    <source>
        <dbReference type="Proteomes" id="UP001519460"/>
    </source>
</evidence>
<dbReference type="InterPro" id="IPR036880">
    <property type="entry name" value="Kunitz_BPTI_sf"/>
</dbReference>
<feature type="region of interest" description="Disordered" evidence="1">
    <location>
        <begin position="1"/>
        <end position="20"/>
    </location>
</feature>
<feature type="transmembrane region" description="Helical" evidence="2">
    <location>
        <begin position="83"/>
        <end position="104"/>
    </location>
</feature>
<reference evidence="4 5" key="1">
    <citation type="journal article" date="2023" name="Sci. Data">
        <title>Genome assembly of the Korean intertidal mud-creeper Batillaria attramentaria.</title>
        <authorList>
            <person name="Patra A.K."/>
            <person name="Ho P.T."/>
            <person name="Jun S."/>
            <person name="Lee S.J."/>
            <person name="Kim Y."/>
            <person name="Won Y.J."/>
        </authorList>
    </citation>
    <scope>NUCLEOTIDE SEQUENCE [LARGE SCALE GENOMIC DNA]</scope>
    <source>
        <strain evidence="4">Wonlab-2016</strain>
    </source>
</reference>
<gene>
    <name evidence="4" type="ORF">BaRGS_00025790</name>
</gene>
<dbReference type="Gene3D" id="4.10.410.10">
    <property type="entry name" value="Pancreatic trypsin inhibitor Kunitz domain"/>
    <property type="match status" value="1"/>
</dbReference>
<dbReference type="AlphaFoldDB" id="A0ABD0K7P0"/>
<dbReference type="InterPro" id="IPR002223">
    <property type="entry name" value="Kunitz_BPTI"/>
</dbReference>
<proteinExistence type="predicted"/>
<keyword evidence="2" id="KW-1133">Transmembrane helix</keyword>
<accession>A0ABD0K7P0</accession>
<sequence>MQRCGQRRAESPPLTTNMAPKLNHRPRLRVRADVGGWWRRVKGQGFREGVREGLSATLSSLLLRKKNVETRFQKTTMAKLQNFIMPVFLLAIVLVDMAAVHARICIPECGPGERCISANPRERRGRSGSVCVPVRCMTRARRGRCHHYTPHFTFDRSTLSCVPLATGACYGRSNRFRSHENCQLVCTRNFR</sequence>
<feature type="domain" description="BPTI/Kunitz inhibitor" evidence="3">
    <location>
        <begin position="136"/>
        <end position="186"/>
    </location>
</feature>
<evidence type="ECO:0000256" key="1">
    <source>
        <dbReference type="SAM" id="MobiDB-lite"/>
    </source>
</evidence>
<keyword evidence="2" id="KW-0472">Membrane</keyword>
<protein>
    <recommendedName>
        <fullName evidence="3">BPTI/Kunitz inhibitor domain-containing protein</fullName>
    </recommendedName>
</protein>
<evidence type="ECO:0000313" key="4">
    <source>
        <dbReference type="EMBL" id="KAK7483013.1"/>
    </source>
</evidence>
<name>A0ABD0K7P0_9CAEN</name>
<dbReference type="PROSITE" id="PS50279">
    <property type="entry name" value="BPTI_KUNITZ_2"/>
    <property type="match status" value="1"/>
</dbReference>